<dbReference type="GO" id="GO:0046872">
    <property type="term" value="F:metal ion binding"/>
    <property type="evidence" value="ECO:0007669"/>
    <property type="project" value="UniProtKB-KW"/>
</dbReference>
<dbReference type="SUPFAM" id="SSF51316">
    <property type="entry name" value="Mss4-like"/>
    <property type="match status" value="1"/>
</dbReference>
<protein>
    <recommendedName>
        <fullName evidence="5">CENP-V/GFA domain-containing protein</fullName>
    </recommendedName>
</protein>
<dbReference type="Pfam" id="PF04828">
    <property type="entry name" value="GFA"/>
    <property type="match status" value="1"/>
</dbReference>
<evidence type="ECO:0000259" key="5">
    <source>
        <dbReference type="PROSITE" id="PS51891"/>
    </source>
</evidence>
<dbReference type="InterPro" id="IPR011057">
    <property type="entry name" value="Mss4-like_sf"/>
</dbReference>
<organism evidence="6 7">
    <name type="scientific">Phlebiopsis gigantea (strain 11061_1 CR5-6)</name>
    <name type="common">White-rot fungus</name>
    <name type="synonym">Peniophora gigantea</name>
    <dbReference type="NCBI Taxonomy" id="745531"/>
    <lineage>
        <taxon>Eukaryota</taxon>
        <taxon>Fungi</taxon>
        <taxon>Dikarya</taxon>
        <taxon>Basidiomycota</taxon>
        <taxon>Agaricomycotina</taxon>
        <taxon>Agaricomycetes</taxon>
        <taxon>Polyporales</taxon>
        <taxon>Phanerochaetaceae</taxon>
        <taxon>Phlebiopsis</taxon>
    </lineage>
</organism>
<feature type="domain" description="CENP-V/GFA" evidence="5">
    <location>
        <begin position="10"/>
        <end position="121"/>
    </location>
</feature>
<dbReference type="EMBL" id="KN840467">
    <property type="protein sequence ID" value="KIP09331.1"/>
    <property type="molecule type" value="Genomic_DNA"/>
</dbReference>
<keyword evidence="3" id="KW-0862">Zinc</keyword>
<dbReference type="Gene3D" id="3.90.1590.10">
    <property type="entry name" value="glutathione-dependent formaldehyde- activating enzyme (gfa)"/>
    <property type="match status" value="1"/>
</dbReference>
<evidence type="ECO:0000256" key="2">
    <source>
        <dbReference type="ARBA" id="ARBA00022723"/>
    </source>
</evidence>
<dbReference type="AlphaFoldDB" id="A0A0C3S289"/>
<dbReference type="OrthoDB" id="9970124at2759"/>
<comment type="similarity">
    <text evidence="1">Belongs to the Gfa family.</text>
</comment>
<evidence type="ECO:0000256" key="3">
    <source>
        <dbReference type="ARBA" id="ARBA00022833"/>
    </source>
</evidence>
<evidence type="ECO:0000256" key="4">
    <source>
        <dbReference type="ARBA" id="ARBA00023239"/>
    </source>
</evidence>
<dbReference type="PANTHER" id="PTHR33337:SF40">
    <property type="entry name" value="CENP-V_GFA DOMAIN-CONTAINING PROTEIN-RELATED"/>
    <property type="match status" value="1"/>
</dbReference>
<evidence type="ECO:0000313" key="7">
    <source>
        <dbReference type="Proteomes" id="UP000053257"/>
    </source>
</evidence>
<evidence type="ECO:0000313" key="6">
    <source>
        <dbReference type="EMBL" id="KIP09331.1"/>
    </source>
</evidence>
<dbReference type="GO" id="GO:0016846">
    <property type="term" value="F:carbon-sulfur lyase activity"/>
    <property type="evidence" value="ECO:0007669"/>
    <property type="project" value="InterPro"/>
</dbReference>
<dbReference type="HOGENOM" id="CLU_055491_8_1_1"/>
<reference evidence="6 7" key="1">
    <citation type="journal article" date="2014" name="PLoS Genet.">
        <title>Analysis of the Phlebiopsis gigantea genome, transcriptome and secretome provides insight into its pioneer colonization strategies of wood.</title>
        <authorList>
            <person name="Hori C."/>
            <person name="Ishida T."/>
            <person name="Igarashi K."/>
            <person name="Samejima M."/>
            <person name="Suzuki H."/>
            <person name="Master E."/>
            <person name="Ferreira P."/>
            <person name="Ruiz-Duenas F.J."/>
            <person name="Held B."/>
            <person name="Canessa P."/>
            <person name="Larrondo L.F."/>
            <person name="Schmoll M."/>
            <person name="Druzhinina I.S."/>
            <person name="Kubicek C.P."/>
            <person name="Gaskell J.A."/>
            <person name="Kersten P."/>
            <person name="St John F."/>
            <person name="Glasner J."/>
            <person name="Sabat G."/>
            <person name="Splinter BonDurant S."/>
            <person name="Syed K."/>
            <person name="Yadav J."/>
            <person name="Mgbeahuruike A.C."/>
            <person name="Kovalchuk A."/>
            <person name="Asiegbu F.O."/>
            <person name="Lackner G."/>
            <person name="Hoffmeister D."/>
            <person name="Rencoret J."/>
            <person name="Gutierrez A."/>
            <person name="Sun H."/>
            <person name="Lindquist E."/>
            <person name="Barry K."/>
            <person name="Riley R."/>
            <person name="Grigoriev I.V."/>
            <person name="Henrissat B."/>
            <person name="Kues U."/>
            <person name="Berka R.M."/>
            <person name="Martinez A.T."/>
            <person name="Covert S.F."/>
            <person name="Blanchette R.A."/>
            <person name="Cullen D."/>
        </authorList>
    </citation>
    <scope>NUCLEOTIDE SEQUENCE [LARGE SCALE GENOMIC DNA]</scope>
    <source>
        <strain evidence="6 7">11061_1 CR5-6</strain>
    </source>
</reference>
<name>A0A0C3S289_PHLG1</name>
<dbReference type="Proteomes" id="UP000053257">
    <property type="component" value="Unassembled WGS sequence"/>
</dbReference>
<dbReference type="PANTHER" id="PTHR33337">
    <property type="entry name" value="GFA DOMAIN-CONTAINING PROTEIN"/>
    <property type="match status" value="1"/>
</dbReference>
<dbReference type="PROSITE" id="PS51891">
    <property type="entry name" value="CENP_V_GFA"/>
    <property type="match status" value="1"/>
</dbReference>
<dbReference type="STRING" id="745531.A0A0C3S289"/>
<keyword evidence="4" id="KW-0456">Lyase</keyword>
<keyword evidence="7" id="KW-1185">Reference proteome</keyword>
<gene>
    <name evidence="6" type="ORF">PHLGIDRAFT_102938</name>
</gene>
<keyword evidence="2" id="KW-0479">Metal-binding</keyword>
<evidence type="ECO:0000256" key="1">
    <source>
        <dbReference type="ARBA" id="ARBA00005495"/>
    </source>
</evidence>
<dbReference type="InterPro" id="IPR006913">
    <property type="entry name" value="CENP-V/GFA"/>
</dbReference>
<sequence>MSSGSLAAPIKGSCFCGTVSYSLAGRPVLSAYCHCTNCQRLTGCPFVLTMHFKGTDFTWGHAAPHEAQLDFYTIPSKPHKTRCRCKTCGATVASYNSDTQCWSVWGGQLKRGADGGVDVWDVVKPTAHQFYGTRLLDVPDALGKWEGYENRSARLD</sequence>
<proteinExistence type="inferred from homology"/>
<accession>A0A0C3S289</accession>